<dbReference type="InterPro" id="IPR051385">
    <property type="entry name" value="Ceramide-binding_SVF1"/>
</dbReference>
<comment type="caution">
    <text evidence="6">The sequence shown here is derived from an EMBL/GenBank/DDBJ whole genome shotgun (WGS) entry which is preliminary data.</text>
</comment>
<dbReference type="AlphaFoldDB" id="A0A261Y370"/>
<dbReference type="GO" id="GO:0005737">
    <property type="term" value="C:cytoplasm"/>
    <property type="evidence" value="ECO:0007669"/>
    <property type="project" value="UniProtKB-SubCell"/>
</dbReference>
<dbReference type="SUPFAM" id="SSF159245">
    <property type="entry name" value="AttH-like"/>
    <property type="match status" value="1"/>
</dbReference>
<keyword evidence="3" id="KW-0963">Cytoplasm</keyword>
<sequence>MSWFSGIQNTLQATTGYDLGASNSVQTIAETAGDKLYSELTPQDLEWTLASGAATENQVFYVTMKNGGFAFVQMIHSTVGSLWNPTIQLTSRMYDPTTDTNTFKTINLSKFELSEDRRSAICDNMSIKLDPDMTTYKISITQPELIVDITFERIDKGFKIGEGKTYLGGNAKSNSGFVSHRFWPKAKVTGTFIMDGKLHDIDGDGMFIHAVQGMQPHLIASRWNFVDFQAAETSLTMMNFLTTKQYGGVEVNQGALVYKNRLISVSVKNGVELADLKEDPDTGYQVPQKITYTWNGKTLDEAEDEVKVTLEVNVSNLLDKIDVLNEIPWFIKKVVNVLVAKPFIYQWLDSAVAEISVGGEQERVEGKCFHELVFVSAL</sequence>
<dbReference type="PANTHER" id="PTHR47107">
    <property type="entry name" value="SVF1-LIKE PROTEIN YDR222W-RELATED"/>
    <property type="match status" value="1"/>
</dbReference>
<evidence type="ECO:0008006" key="8">
    <source>
        <dbReference type="Google" id="ProtNLM"/>
    </source>
</evidence>
<evidence type="ECO:0000259" key="5">
    <source>
        <dbReference type="Pfam" id="PF17187"/>
    </source>
</evidence>
<accession>A0A261Y370</accession>
<organism evidence="6 7">
    <name type="scientific">Bifiguratus adelaidae</name>
    <dbReference type="NCBI Taxonomy" id="1938954"/>
    <lineage>
        <taxon>Eukaryota</taxon>
        <taxon>Fungi</taxon>
        <taxon>Fungi incertae sedis</taxon>
        <taxon>Mucoromycota</taxon>
        <taxon>Mucoromycotina</taxon>
        <taxon>Endogonomycetes</taxon>
        <taxon>Endogonales</taxon>
        <taxon>Endogonales incertae sedis</taxon>
        <taxon>Bifiguratus</taxon>
    </lineage>
</organism>
<evidence type="ECO:0000313" key="7">
    <source>
        <dbReference type="Proteomes" id="UP000242875"/>
    </source>
</evidence>
<dbReference type="InterPro" id="IPR013931">
    <property type="entry name" value="Svf1-like_N"/>
</dbReference>
<dbReference type="OrthoDB" id="2590239at2759"/>
<comment type="subcellular location">
    <subcellularLocation>
        <location evidence="1">Cytoplasm</location>
    </subcellularLocation>
</comment>
<dbReference type="Proteomes" id="UP000242875">
    <property type="component" value="Unassembled WGS sequence"/>
</dbReference>
<gene>
    <name evidence="6" type="ORF">BZG36_02099</name>
</gene>
<keyword evidence="7" id="KW-1185">Reference proteome</keyword>
<feature type="domain" description="Svf1-like C-terminal" evidence="5">
    <location>
        <begin position="214"/>
        <end position="376"/>
    </location>
</feature>
<dbReference type="Pfam" id="PF08622">
    <property type="entry name" value="Svf1"/>
    <property type="match status" value="1"/>
</dbReference>
<dbReference type="Pfam" id="PF17187">
    <property type="entry name" value="Svf1_C"/>
    <property type="match status" value="1"/>
</dbReference>
<evidence type="ECO:0000256" key="1">
    <source>
        <dbReference type="ARBA" id="ARBA00004496"/>
    </source>
</evidence>
<dbReference type="InterPro" id="IPR033394">
    <property type="entry name" value="Svf1-like_C"/>
</dbReference>
<protein>
    <recommendedName>
        <fullName evidence="8">Survival factor 1</fullName>
    </recommendedName>
</protein>
<dbReference type="GO" id="GO:0006979">
    <property type="term" value="P:response to oxidative stress"/>
    <property type="evidence" value="ECO:0007669"/>
    <property type="project" value="InterPro"/>
</dbReference>
<dbReference type="PANTHER" id="PTHR47107:SF1">
    <property type="entry name" value="CERAMIDE-BINDING PROTEIN SVF1-RELATED"/>
    <property type="match status" value="1"/>
</dbReference>
<name>A0A261Y370_9FUNG</name>
<evidence type="ECO:0000313" key="6">
    <source>
        <dbReference type="EMBL" id="OZJ05055.1"/>
    </source>
</evidence>
<feature type="domain" description="Svf1-like N-terminal" evidence="4">
    <location>
        <begin position="55"/>
        <end position="212"/>
    </location>
</feature>
<reference evidence="6 7" key="1">
    <citation type="journal article" date="2017" name="Mycologia">
        <title>Bifiguratus adelaidae, gen. et sp. nov., a new member of Mucoromycotina in endophytic and soil-dwelling habitats.</title>
        <authorList>
            <person name="Torres-Cruz T.J."/>
            <person name="Billingsley Tobias T.L."/>
            <person name="Almatruk M."/>
            <person name="Hesse C."/>
            <person name="Kuske C.R."/>
            <person name="Desiro A."/>
            <person name="Benucci G.M."/>
            <person name="Bonito G."/>
            <person name="Stajich J.E."/>
            <person name="Dunlap C."/>
            <person name="Arnold A.E."/>
            <person name="Porras-Alfaro A."/>
        </authorList>
    </citation>
    <scope>NUCLEOTIDE SEQUENCE [LARGE SCALE GENOMIC DNA]</scope>
    <source>
        <strain evidence="6 7">AZ0501</strain>
    </source>
</reference>
<proteinExistence type="inferred from homology"/>
<evidence type="ECO:0000256" key="3">
    <source>
        <dbReference type="ARBA" id="ARBA00022490"/>
    </source>
</evidence>
<evidence type="ECO:0000256" key="2">
    <source>
        <dbReference type="ARBA" id="ARBA00009069"/>
    </source>
</evidence>
<evidence type="ECO:0000259" key="4">
    <source>
        <dbReference type="Pfam" id="PF08622"/>
    </source>
</evidence>
<dbReference type="EMBL" id="MVBO01000023">
    <property type="protein sequence ID" value="OZJ05055.1"/>
    <property type="molecule type" value="Genomic_DNA"/>
</dbReference>
<comment type="similarity">
    <text evidence="2">Belongs to the SVF1 family.</text>
</comment>